<sequence length="59" mass="7046">SLYEPYMFEHVPKPYIKFVDDDIELVINNINDDLNLISDQDSKSRRRARIMELGYLLTK</sequence>
<name>A0ACA9RFL5_9GLOM</name>
<dbReference type="Proteomes" id="UP000789366">
    <property type="component" value="Unassembled WGS sequence"/>
</dbReference>
<dbReference type="EMBL" id="CAJVPW010068901">
    <property type="protein sequence ID" value="CAG8790811.1"/>
    <property type="molecule type" value="Genomic_DNA"/>
</dbReference>
<feature type="non-terminal residue" evidence="1">
    <location>
        <position position="1"/>
    </location>
</feature>
<comment type="caution">
    <text evidence="1">The sequence shown here is derived from an EMBL/GenBank/DDBJ whole genome shotgun (WGS) entry which is preliminary data.</text>
</comment>
<reference evidence="1" key="1">
    <citation type="submission" date="2021-06" db="EMBL/GenBank/DDBJ databases">
        <authorList>
            <person name="Kallberg Y."/>
            <person name="Tangrot J."/>
            <person name="Rosling A."/>
        </authorList>
    </citation>
    <scope>NUCLEOTIDE SEQUENCE</scope>
    <source>
        <strain evidence="1">28 12/20/2015</strain>
    </source>
</reference>
<gene>
    <name evidence="1" type="ORF">SPELUC_LOCUS17212</name>
</gene>
<accession>A0ACA9RFL5</accession>
<keyword evidence="2" id="KW-1185">Reference proteome</keyword>
<feature type="non-terminal residue" evidence="1">
    <location>
        <position position="59"/>
    </location>
</feature>
<organism evidence="1 2">
    <name type="scientific">Cetraspora pellucida</name>
    <dbReference type="NCBI Taxonomy" id="1433469"/>
    <lineage>
        <taxon>Eukaryota</taxon>
        <taxon>Fungi</taxon>
        <taxon>Fungi incertae sedis</taxon>
        <taxon>Mucoromycota</taxon>
        <taxon>Glomeromycotina</taxon>
        <taxon>Glomeromycetes</taxon>
        <taxon>Diversisporales</taxon>
        <taxon>Gigasporaceae</taxon>
        <taxon>Cetraspora</taxon>
    </lineage>
</organism>
<proteinExistence type="predicted"/>
<evidence type="ECO:0000313" key="2">
    <source>
        <dbReference type="Proteomes" id="UP000789366"/>
    </source>
</evidence>
<protein>
    <submittedName>
        <fullName evidence="1">16268_t:CDS:1</fullName>
    </submittedName>
</protein>
<evidence type="ECO:0000313" key="1">
    <source>
        <dbReference type="EMBL" id="CAG8790811.1"/>
    </source>
</evidence>